<dbReference type="InterPro" id="IPR003703">
    <property type="entry name" value="Acyl_CoA_thio"/>
</dbReference>
<dbReference type="InterPro" id="IPR029069">
    <property type="entry name" value="HotDog_dom_sf"/>
</dbReference>
<dbReference type="InterPro" id="IPR049449">
    <property type="entry name" value="TesB_ACOT8-like_N"/>
</dbReference>
<dbReference type="Pfam" id="PF02551">
    <property type="entry name" value="Acyl_CoA_thio"/>
    <property type="match status" value="1"/>
</dbReference>
<keyword evidence="2" id="KW-0378">Hydrolase</keyword>
<feature type="domain" description="Acyl-CoA thioesterase 2 C-terminal" evidence="4">
    <location>
        <begin position="215"/>
        <end position="324"/>
    </location>
</feature>
<dbReference type="CDD" id="cd03444">
    <property type="entry name" value="Thioesterase_II_repeat1"/>
    <property type="match status" value="1"/>
</dbReference>
<dbReference type="Proteomes" id="UP001500655">
    <property type="component" value="Unassembled WGS sequence"/>
</dbReference>
<dbReference type="Pfam" id="PF13622">
    <property type="entry name" value="4HBT_3"/>
    <property type="match status" value="1"/>
</dbReference>
<protein>
    <submittedName>
        <fullName evidence="6">Acyl-CoA thioesterase II</fullName>
    </submittedName>
</protein>
<evidence type="ECO:0000256" key="2">
    <source>
        <dbReference type="ARBA" id="ARBA00022801"/>
    </source>
</evidence>
<dbReference type="InterPro" id="IPR025652">
    <property type="entry name" value="TesB_C"/>
</dbReference>
<keyword evidence="7" id="KW-1185">Reference proteome</keyword>
<evidence type="ECO:0000259" key="4">
    <source>
        <dbReference type="Pfam" id="PF02551"/>
    </source>
</evidence>
<dbReference type="PANTHER" id="PTHR11066">
    <property type="entry name" value="ACYL-COA THIOESTERASE"/>
    <property type="match status" value="1"/>
</dbReference>
<dbReference type="SUPFAM" id="SSF54637">
    <property type="entry name" value="Thioesterase/thiol ester dehydrase-isomerase"/>
    <property type="match status" value="2"/>
</dbReference>
<comment type="caution">
    <text evidence="6">The sequence shown here is derived from an EMBL/GenBank/DDBJ whole genome shotgun (WGS) entry which is preliminary data.</text>
</comment>
<evidence type="ECO:0000256" key="3">
    <source>
        <dbReference type="SAM" id="MobiDB-lite"/>
    </source>
</evidence>
<feature type="region of interest" description="Disordered" evidence="3">
    <location>
        <begin position="139"/>
        <end position="173"/>
    </location>
</feature>
<evidence type="ECO:0000256" key="1">
    <source>
        <dbReference type="ARBA" id="ARBA00006538"/>
    </source>
</evidence>
<name>A0ABN2KMX0_9ACTN</name>
<reference evidence="7" key="1">
    <citation type="journal article" date="2019" name="Int. J. Syst. Evol. Microbiol.">
        <title>The Global Catalogue of Microorganisms (GCM) 10K type strain sequencing project: providing services to taxonomists for standard genome sequencing and annotation.</title>
        <authorList>
            <consortium name="The Broad Institute Genomics Platform"/>
            <consortium name="The Broad Institute Genome Sequencing Center for Infectious Disease"/>
            <person name="Wu L."/>
            <person name="Ma J."/>
        </authorList>
    </citation>
    <scope>NUCLEOTIDE SEQUENCE [LARGE SCALE GENOMIC DNA]</scope>
    <source>
        <strain evidence="7">JCM 13249</strain>
    </source>
</reference>
<comment type="similarity">
    <text evidence="1">Belongs to the C/M/P thioester hydrolase family.</text>
</comment>
<accession>A0ABN2KMX0</accession>
<dbReference type="InterPro" id="IPR042171">
    <property type="entry name" value="Acyl-CoA_hotdog"/>
</dbReference>
<evidence type="ECO:0000259" key="5">
    <source>
        <dbReference type="Pfam" id="PF13622"/>
    </source>
</evidence>
<feature type="domain" description="Acyl-CoA thioesterase-like N-terminal HotDog" evidence="5">
    <location>
        <begin position="54"/>
        <end position="134"/>
    </location>
</feature>
<proteinExistence type="inferred from homology"/>
<dbReference type="EMBL" id="BAAALS010000015">
    <property type="protein sequence ID" value="GAA1759003.1"/>
    <property type="molecule type" value="Genomic_DNA"/>
</dbReference>
<gene>
    <name evidence="6" type="ORF">GCM10009681_32820</name>
</gene>
<sequence length="330" mass="35288">MTSTDSGDRPTLAGPHALVGGPGLAGQAAVDALVALLDLSELGPDTFLGVSPPVGPQRVFGGQVASQALVAAGRTVDPARSVHSLHGYFVRPGDPTEPITYSVERVRDGRSFSVRRSVATQHGKTIFFMSASFHVPEDGLDHQAPAPRVVPGAPTGDSAEPGAPDDRRVPPPEELPTLAERLAPYPERARALALREMPIDVRYDGEPGWVRPGSRRAEPHQRVWMRIDGTLPDDPLLHACALTFASDLTLLDSVLSAHGEVWGPGGVIGASLDHAMWFHRPFRADDWLLYDCWSPSASDARGLATGRLFTRDGRHVASAVQEGLLRRVGG</sequence>
<dbReference type="CDD" id="cd03445">
    <property type="entry name" value="Thioesterase_II_repeat2"/>
    <property type="match status" value="1"/>
</dbReference>
<evidence type="ECO:0000313" key="7">
    <source>
        <dbReference type="Proteomes" id="UP001500655"/>
    </source>
</evidence>
<evidence type="ECO:0000313" key="6">
    <source>
        <dbReference type="EMBL" id="GAA1759003.1"/>
    </source>
</evidence>
<organism evidence="6 7">
    <name type="scientific">Luedemannella helvata</name>
    <dbReference type="NCBI Taxonomy" id="349315"/>
    <lineage>
        <taxon>Bacteria</taxon>
        <taxon>Bacillati</taxon>
        <taxon>Actinomycetota</taxon>
        <taxon>Actinomycetes</taxon>
        <taxon>Micromonosporales</taxon>
        <taxon>Micromonosporaceae</taxon>
        <taxon>Luedemannella</taxon>
    </lineage>
</organism>
<dbReference type="Gene3D" id="2.40.160.210">
    <property type="entry name" value="Acyl-CoA thioesterase, double hotdog domain"/>
    <property type="match status" value="1"/>
</dbReference>
<dbReference type="PANTHER" id="PTHR11066:SF34">
    <property type="entry name" value="ACYL-COENZYME A THIOESTERASE 8"/>
    <property type="match status" value="1"/>
</dbReference>